<dbReference type="Pfam" id="PF00885">
    <property type="entry name" value="DMRL_synthase"/>
    <property type="match status" value="1"/>
</dbReference>
<dbReference type="Gene3D" id="3.40.50.960">
    <property type="entry name" value="Lumazine/riboflavin synthase"/>
    <property type="match status" value="1"/>
</dbReference>
<dbReference type="InterPro" id="IPR002180">
    <property type="entry name" value="LS/RS"/>
</dbReference>
<comment type="function">
    <text evidence="7">Catalyzes the formation of 6,7-dimethyl-8-ribityllumazine by condensation of 5-amino-6-(D-ribitylamino)uracil with 3,4-dihydroxy-2-butanone 4-phosphate. This is the penultimate step in the biosynthesis of riboflavin.</text>
</comment>
<evidence type="ECO:0000256" key="6">
    <source>
        <dbReference type="ARBA" id="ARBA00048785"/>
    </source>
</evidence>
<dbReference type="EMBL" id="CP047650">
    <property type="protein sequence ID" value="QHJ01201.1"/>
    <property type="molecule type" value="Genomic_DNA"/>
</dbReference>
<feature type="active site" description="Proton donor" evidence="7">
    <location>
        <position position="132"/>
    </location>
</feature>
<sequence>MKENVGPSRWPYSVCSRCRGGRPPAWLNCPGPCRSSRSGFRPSILVNSRSPFPAASGRIALVHASWHLDIVKQGCDAFIASMVELGFPADRIDVLAVPGAFEIPLHAAKLAARGRYAAIATCALVVDGGIYRHDFVASAVIDGLMRVQLDSGVPVFSAVLTPHHFHEHAEHRDYYLRHFQVKGRELAQACVATLESLQQLQALTGS</sequence>
<keyword evidence="5 7" id="KW-0808">Transferase</keyword>
<dbReference type="GO" id="GO:0000906">
    <property type="term" value="F:6,7-dimethyl-8-ribityllumazine synthase activity"/>
    <property type="evidence" value="ECO:0007669"/>
    <property type="project" value="UniProtKB-UniRule"/>
</dbReference>
<feature type="binding site" evidence="7">
    <location>
        <begin position="100"/>
        <end position="102"/>
    </location>
    <ligand>
        <name>5-amino-6-(D-ribitylamino)uracil</name>
        <dbReference type="ChEBI" id="CHEBI:15934"/>
    </ligand>
</feature>
<dbReference type="PANTHER" id="PTHR21058:SF0">
    <property type="entry name" value="6,7-DIMETHYL-8-RIBITYLLUMAZINE SYNTHASE"/>
    <property type="match status" value="1"/>
</dbReference>
<feature type="binding site" evidence="7">
    <location>
        <position position="157"/>
    </location>
    <ligand>
        <name>5-amino-6-(D-ribitylamino)uracil</name>
        <dbReference type="ChEBI" id="CHEBI:15934"/>
    </ligand>
</feature>
<dbReference type="GO" id="GO:0009231">
    <property type="term" value="P:riboflavin biosynthetic process"/>
    <property type="evidence" value="ECO:0007669"/>
    <property type="project" value="UniProtKB-UniRule"/>
</dbReference>
<keyword evidence="4 7" id="KW-0686">Riboflavin biosynthesis</keyword>
<evidence type="ECO:0000313" key="9">
    <source>
        <dbReference type="Proteomes" id="UP000464787"/>
    </source>
</evidence>
<dbReference type="InterPro" id="IPR036467">
    <property type="entry name" value="LS/RS_sf"/>
</dbReference>
<dbReference type="SUPFAM" id="SSF52121">
    <property type="entry name" value="Lumazine synthase"/>
    <property type="match status" value="1"/>
</dbReference>
<comment type="similarity">
    <text evidence="2 7">Belongs to the DMRL synthase family.</text>
</comment>
<dbReference type="Proteomes" id="UP000464787">
    <property type="component" value="Chromosome"/>
</dbReference>
<dbReference type="NCBIfam" id="NF009084">
    <property type="entry name" value="PRK12419.1"/>
    <property type="match status" value="1"/>
</dbReference>
<comment type="catalytic activity">
    <reaction evidence="6 7">
        <text>(2S)-2-hydroxy-3-oxobutyl phosphate + 5-amino-6-(D-ribitylamino)uracil = 6,7-dimethyl-8-(1-D-ribityl)lumazine + phosphate + 2 H2O + H(+)</text>
        <dbReference type="Rhea" id="RHEA:26152"/>
        <dbReference type="ChEBI" id="CHEBI:15377"/>
        <dbReference type="ChEBI" id="CHEBI:15378"/>
        <dbReference type="ChEBI" id="CHEBI:15934"/>
        <dbReference type="ChEBI" id="CHEBI:43474"/>
        <dbReference type="ChEBI" id="CHEBI:58201"/>
        <dbReference type="ChEBI" id="CHEBI:58830"/>
        <dbReference type="EC" id="2.5.1.78"/>
    </reaction>
</comment>
<comment type="pathway">
    <text evidence="1 7">Cofactor biosynthesis; riboflavin biosynthesis; riboflavin from 2-hydroxy-3-oxobutyl phosphate and 5-amino-6-(D-ribitylamino)uracil: step 1/2.</text>
</comment>
<gene>
    <name evidence="7" type="primary">ribH</name>
    <name evidence="8" type="ORF">GT347_26355</name>
</gene>
<accession>A0A857JB08</accession>
<evidence type="ECO:0000256" key="1">
    <source>
        <dbReference type="ARBA" id="ARBA00004917"/>
    </source>
</evidence>
<evidence type="ECO:0000313" key="8">
    <source>
        <dbReference type="EMBL" id="QHJ01201.1"/>
    </source>
</evidence>
<dbReference type="InterPro" id="IPR034964">
    <property type="entry name" value="LS"/>
</dbReference>
<evidence type="ECO:0000256" key="4">
    <source>
        <dbReference type="ARBA" id="ARBA00022619"/>
    </source>
</evidence>
<evidence type="ECO:0000256" key="3">
    <source>
        <dbReference type="ARBA" id="ARBA00012664"/>
    </source>
</evidence>
<feature type="binding site" evidence="7">
    <location>
        <begin position="124"/>
        <end position="126"/>
    </location>
    <ligand>
        <name>5-amino-6-(D-ribitylamino)uracil</name>
        <dbReference type="ChEBI" id="CHEBI:15934"/>
    </ligand>
</feature>
<name>A0A857JB08_9BURK</name>
<evidence type="ECO:0000256" key="5">
    <source>
        <dbReference type="ARBA" id="ARBA00022679"/>
    </source>
</evidence>
<reference evidence="8 9" key="1">
    <citation type="submission" date="2020-01" db="EMBL/GenBank/DDBJ databases">
        <title>Genome sequencing of strain KACC 21265.</title>
        <authorList>
            <person name="Heo J."/>
            <person name="Kim S.-J."/>
            <person name="Kim J.-S."/>
            <person name="Hong S.-B."/>
            <person name="Kwon S.-W."/>
        </authorList>
    </citation>
    <scope>NUCLEOTIDE SEQUENCE [LARGE SCALE GENOMIC DNA]</scope>
    <source>
        <strain evidence="8 9">KACC 21265</strain>
    </source>
</reference>
<dbReference type="HAMAP" id="MF_00178">
    <property type="entry name" value="Lumazine_synth"/>
    <property type="match status" value="1"/>
</dbReference>
<organism evidence="8 9">
    <name type="scientific">Xylophilus rhododendri</name>
    <dbReference type="NCBI Taxonomy" id="2697032"/>
    <lineage>
        <taxon>Bacteria</taxon>
        <taxon>Pseudomonadati</taxon>
        <taxon>Pseudomonadota</taxon>
        <taxon>Betaproteobacteria</taxon>
        <taxon>Burkholderiales</taxon>
        <taxon>Xylophilus</taxon>
    </lineage>
</organism>
<protein>
    <recommendedName>
        <fullName evidence="3 7">6,7-dimethyl-8-ribityllumazine synthase</fullName>
        <shortName evidence="7">DMRL synthase</shortName>
        <shortName evidence="7">LS</shortName>
        <shortName evidence="7">Lumazine synthase</shortName>
        <ecNumber evidence="3 7">2.5.1.78</ecNumber>
    </recommendedName>
</protein>
<dbReference type="GO" id="GO:0009349">
    <property type="term" value="C:riboflavin synthase complex"/>
    <property type="evidence" value="ECO:0007669"/>
    <property type="project" value="InterPro"/>
</dbReference>
<dbReference type="UniPathway" id="UPA00275">
    <property type="reaction ID" value="UER00404"/>
</dbReference>
<dbReference type="KEGG" id="xyk:GT347_26355"/>
<feature type="binding site" evidence="7">
    <location>
        <position position="66"/>
    </location>
    <ligand>
        <name>5-amino-6-(D-ribitylamino)uracil</name>
        <dbReference type="ChEBI" id="CHEBI:15934"/>
    </ligand>
</feature>
<comment type="caution">
    <text evidence="7">Lacks conserved residue(s) required for the propagation of feature annotation.</text>
</comment>
<evidence type="ECO:0000256" key="2">
    <source>
        <dbReference type="ARBA" id="ARBA00007424"/>
    </source>
</evidence>
<dbReference type="AlphaFoldDB" id="A0A857JB08"/>
<keyword evidence="9" id="KW-1185">Reference proteome</keyword>
<feature type="binding site" evidence="7">
    <location>
        <position position="171"/>
    </location>
    <ligand>
        <name>(2S)-2-hydroxy-3-oxobutyl phosphate</name>
        <dbReference type="ChEBI" id="CHEBI:58830"/>
    </ligand>
</feature>
<evidence type="ECO:0000256" key="7">
    <source>
        <dbReference type="HAMAP-Rule" id="MF_00178"/>
    </source>
</evidence>
<dbReference type="PANTHER" id="PTHR21058">
    <property type="entry name" value="6,7-DIMETHYL-8-RIBITYLLUMAZINE SYNTHASE DMRL SYNTHASE LUMAZINE SYNTHASE"/>
    <property type="match status" value="1"/>
</dbReference>
<dbReference type="GO" id="GO:0005829">
    <property type="term" value="C:cytosol"/>
    <property type="evidence" value="ECO:0007669"/>
    <property type="project" value="TreeGrafter"/>
</dbReference>
<proteinExistence type="inferred from homology"/>
<dbReference type="EC" id="2.5.1.78" evidence="3 7"/>